<dbReference type="OrthoDB" id="5491135at2"/>
<dbReference type="InterPro" id="IPR050471">
    <property type="entry name" value="AB_hydrolase"/>
</dbReference>
<dbReference type="KEGG" id="span:AWL63_20130"/>
<reference evidence="2 3" key="1">
    <citation type="submission" date="2016-01" db="EMBL/GenBank/DDBJ databases">
        <title>Complete genome and mega plasmid sequence of Sphingomonas panacis DCY99 elicits systemic resistance in rice to Xanthomonas oryzae.</title>
        <authorList>
            <person name="Kim Y.J."/>
            <person name="Yang D.C."/>
            <person name="Sing P."/>
        </authorList>
    </citation>
    <scope>NUCLEOTIDE SEQUENCE [LARGE SCALE GENOMIC DNA]</scope>
    <source>
        <strain evidence="2 3">DCY99</strain>
    </source>
</reference>
<dbReference type="Gene3D" id="3.40.50.1820">
    <property type="entry name" value="alpha/beta hydrolase"/>
    <property type="match status" value="1"/>
</dbReference>
<keyword evidence="3" id="KW-1185">Reference proteome</keyword>
<dbReference type="Pfam" id="PF12697">
    <property type="entry name" value="Abhydrolase_6"/>
    <property type="match status" value="1"/>
</dbReference>
<dbReference type="Proteomes" id="UP000094256">
    <property type="component" value="Chromosome"/>
</dbReference>
<accession>A0A1B3ZEQ5</accession>
<dbReference type="SUPFAM" id="SSF53474">
    <property type="entry name" value="alpha/beta-Hydrolases"/>
    <property type="match status" value="1"/>
</dbReference>
<dbReference type="PANTHER" id="PTHR43433:SF4">
    <property type="entry name" value="NON-HEME CHLOROPEROXIDASE-RELATED"/>
    <property type="match status" value="1"/>
</dbReference>
<proteinExistence type="predicted"/>
<organism evidence="2 3">
    <name type="scientific">Sphingomonas panacis</name>
    <dbReference type="NCBI Taxonomy" id="1560345"/>
    <lineage>
        <taxon>Bacteria</taxon>
        <taxon>Pseudomonadati</taxon>
        <taxon>Pseudomonadota</taxon>
        <taxon>Alphaproteobacteria</taxon>
        <taxon>Sphingomonadales</taxon>
        <taxon>Sphingomonadaceae</taxon>
        <taxon>Sphingomonas</taxon>
    </lineage>
</organism>
<name>A0A1B3ZEQ5_9SPHN</name>
<evidence type="ECO:0000313" key="3">
    <source>
        <dbReference type="Proteomes" id="UP000094256"/>
    </source>
</evidence>
<sequence length="226" mass="24236">MKLLLVPGFMLDADLWTDLRPGLDAMGEVIDVDTTRDTSIAAMAHRALIATEGPVIVVGFSMGGYVAREIAYQAPGRVKALLLVATSAEPDGPLLRETRRPTGGKVPPFRRLSRRAIERSLSPRCRTDAMIERVQRMSERLGPDVFARQSSIQRAGDAARLREIDCPTAILAAGADELRSVTESEALRDGIAGSVLTIVEGAGHLLPLEQPATVIAALPALIAPLR</sequence>
<feature type="domain" description="AB hydrolase-1" evidence="1">
    <location>
        <begin position="4"/>
        <end position="217"/>
    </location>
</feature>
<dbReference type="RefSeq" id="WP_069206447.1">
    <property type="nucleotide sequence ID" value="NZ_CP014168.1"/>
</dbReference>
<protein>
    <recommendedName>
        <fullName evidence="1">AB hydrolase-1 domain-containing protein</fullName>
    </recommendedName>
</protein>
<gene>
    <name evidence="2" type="ORF">AWL63_20130</name>
</gene>
<dbReference type="InterPro" id="IPR000073">
    <property type="entry name" value="AB_hydrolase_1"/>
</dbReference>
<evidence type="ECO:0000313" key="2">
    <source>
        <dbReference type="EMBL" id="AOH85919.1"/>
    </source>
</evidence>
<dbReference type="PANTHER" id="PTHR43433">
    <property type="entry name" value="HYDROLASE, ALPHA/BETA FOLD FAMILY PROTEIN"/>
    <property type="match status" value="1"/>
</dbReference>
<dbReference type="AlphaFoldDB" id="A0A1B3ZEQ5"/>
<dbReference type="InterPro" id="IPR029058">
    <property type="entry name" value="AB_hydrolase_fold"/>
</dbReference>
<dbReference type="EMBL" id="CP014168">
    <property type="protein sequence ID" value="AOH85919.1"/>
    <property type="molecule type" value="Genomic_DNA"/>
</dbReference>
<dbReference type="STRING" id="1560345.AWL63_20130"/>
<evidence type="ECO:0000259" key="1">
    <source>
        <dbReference type="Pfam" id="PF12697"/>
    </source>
</evidence>